<feature type="domain" description="DUF7507" evidence="3">
    <location>
        <begin position="324"/>
        <end position="425"/>
    </location>
</feature>
<gene>
    <name evidence="4" type="ORF">ABID21_004824</name>
</gene>
<sequence>MDPSTFRLNLDIYTDNTVWETWVNGQGQNIRSPYTGDPYYHPGFTSGGQFSASLDSDWQIGLNTVIVHVKSAPGAIGFLGQVTSSGLCTGLSIEKTGTLSDLNGNDLIDLGETISYSFLVENTGTAPLTDVTVNDPLLANAGVALDQGPQTLAPGATFTFTATYTPTQADIDAGSVTNTATGTGTPPSGPPIDSPPDTVIVPPATTPGMTIEKTGTLNDLNGNDLIDLGETISYSFLVENTGAVTLTGVTVNDPLLANAGVALDQGPQTLAPGTAFTFTAAYTPTQADIDAGSVTNTATGTGTPPSGPPIDSPPDTVVVPPATTPDMTIQKTGTLNDLNGNDLIDLGETISYEFLVINTGSVTLTNVSVDDALVAVDQGPQTLAPGGSYIFTATYTPTQADIDAGSVTNTATGTGTPPSGPPIDSPPDTVIVPPATTPDMTIQKTGTLNDLNGNNLIDLGETISYSFLVENTGAVTLTGVTVNDPLLANAGVALDQGPQTLAPAATFTFTATYTPTQADIDAGSVTNTATGTGTPPSGPPIDSPPDTVIVPPATTPDMTIQKTGTLNDLNGNNLIDLGETISYSFLVENTGAVTLTGVTVNDPLLANAGVALDQGPQTLAPGATFTFTATYTPTQADIDAGSVTNTATGTGTPPSGPPIDSPPDTVIVPPATTPDMTIQKTGTLNDLNGNNLIDLGETISYSFLVENTGAVTLTGVTVNDPLLANAGVSLDQGPQTLAPGATFTFTAAYTPTQADIDAGSVTNTATGTGTPPSGPPIDSPPDTVIVPPNPPSLRTEKTGTFNDANGDSYSSVGDTLTYTITISNTGGAVVTGVTPNDPGPTFNGQPAGGILSSFQPAPVTLAPGEAQVFTATYTLSQSDIDNSAGLNDSIQNLASAQGQSGGGSVPSNTSTSTITPPAAMPSDITIIKQAQLRYIRRGERAPYVIRVTNNTDRNVGNITVTDTMPSGFRYVEGSATVDGVEVTPVVNGLRVRFENISLGPNAEVEIRLQTLALSTAGPGRHTNRANATDPSGSPVAPEASAVIEILAEPIFDCGEIIGKVFDDTNGNGYQDEGEPGLPGVRIATVKGWLITTDKHGRFHVACADLPDQRIGSNFIMKLDTRTLPTGYRVTTENPRVVRLTAGKMTKLNFGASIGRVVRLDIKDEAFKPGSIELRERWAAGVDRLIETLRSERSVLRLSYIDAVADRQLAKERVKDLQKLIAERWRRDGARYELDIETRVEVGQ</sequence>
<dbReference type="InterPro" id="IPR055354">
    <property type="entry name" value="DUF7507"/>
</dbReference>
<dbReference type="PANTHER" id="PTHR34819:SF4">
    <property type="entry name" value="LARGE CYSTEINE-RICH PERIPLASMIC PROTEIN OMCB"/>
    <property type="match status" value="1"/>
</dbReference>
<feature type="region of interest" description="Disordered" evidence="1">
    <location>
        <begin position="1015"/>
        <end position="1036"/>
    </location>
</feature>
<evidence type="ECO:0000259" key="2">
    <source>
        <dbReference type="Pfam" id="PF01345"/>
    </source>
</evidence>
<feature type="region of interest" description="Disordered" evidence="1">
    <location>
        <begin position="759"/>
        <end position="783"/>
    </location>
</feature>
<keyword evidence="5" id="KW-1185">Reference proteome</keyword>
<feature type="compositionally biased region" description="Low complexity" evidence="1">
    <location>
        <begin position="759"/>
        <end position="771"/>
    </location>
</feature>
<feature type="domain" description="DUF7507" evidence="3">
    <location>
        <begin position="555"/>
        <end position="661"/>
    </location>
</feature>
<feature type="region of interest" description="Disordered" evidence="1">
    <location>
        <begin position="525"/>
        <end position="544"/>
    </location>
</feature>
<dbReference type="SUPFAM" id="SSF49401">
    <property type="entry name" value="Bacterial adhesins"/>
    <property type="match status" value="1"/>
</dbReference>
<feature type="region of interest" description="Disordered" evidence="1">
    <location>
        <begin position="294"/>
        <end position="313"/>
    </location>
</feature>
<feature type="domain" description="DUF11" evidence="2">
    <location>
        <begin position="923"/>
        <end position="1029"/>
    </location>
</feature>
<comment type="caution">
    <text evidence="4">The sequence shown here is derived from an EMBL/GenBank/DDBJ whole genome shotgun (WGS) entry which is preliminary data.</text>
</comment>
<dbReference type="EMBL" id="JBEPLJ010000030">
    <property type="protein sequence ID" value="MET3588686.1"/>
    <property type="molecule type" value="Genomic_DNA"/>
</dbReference>
<feature type="compositionally biased region" description="Low complexity" evidence="1">
    <location>
        <begin position="643"/>
        <end position="653"/>
    </location>
</feature>
<feature type="compositionally biased region" description="Low complexity" evidence="1">
    <location>
        <begin position="405"/>
        <end position="417"/>
    </location>
</feature>
<dbReference type="InterPro" id="IPR001434">
    <property type="entry name" value="OmcB-like_DUF11"/>
</dbReference>
<feature type="compositionally biased region" description="Low complexity" evidence="1">
    <location>
        <begin position="525"/>
        <end position="535"/>
    </location>
</feature>
<protein>
    <submittedName>
        <fullName evidence="4">Repeat protein (TIGR01451 family)</fullName>
    </submittedName>
</protein>
<feature type="compositionally biased region" description="Low complexity" evidence="1">
    <location>
        <begin position="906"/>
        <end position="917"/>
    </location>
</feature>
<proteinExistence type="predicted"/>
<organism evidence="4 5">
    <name type="scientific">Pseudorhizobium tarimense</name>
    <dbReference type="NCBI Taxonomy" id="1079109"/>
    <lineage>
        <taxon>Bacteria</taxon>
        <taxon>Pseudomonadati</taxon>
        <taxon>Pseudomonadota</taxon>
        <taxon>Alphaproteobacteria</taxon>
        <taxon>Hyphomicrobiales</taxon>
        <taxon>Rhizobiaceae</taxon>
        <taxon>Rhizobium/Agrobacterium group</taxon>
        <taxon>Pseudorhizobium</taxon>
    </lineage>
</organism>
<feature type="region of interest" description="Disordered" evidence="1">
    <location>
        <begin position="403"/>
        <end position="429"/>
    </location>
</feature>
<feature type="region of interest" description="Disordered" evidence="1">
    <location>
        <begin position="894"/>
        <end position="917"/>
    </location>
</feature>
<dbReference type="RefSeq" id="WP_354532481.1">
    <property type="nucleotide sequence ID" value="NZ_JBEPLJ010000030.1"/>
</dbReference>
<feature type="domain" description="DUF7507" evidence="3">
    <location>
        <begin position="791"/>
        <end position="905"/>
    </location>
</feature>
<dbReference type="SUPFAM" id="SSF117074">
    <property type="entry name" value="Hypothetical protein PA1324"/>
    <property type="match status" value="1"/>
</dbReference>
<feature type="compositionally biased region" description="Low complexity" evidence="1">
    <location>
        <begin position="177"/>
        <end position="186"/>
    </location>
</feature>
<feature type="region of interest" description="Disordered" evidence="1">
    <location>
        <begin position="177"/>
        <end position="197"/>
    </location>
</feature>
<feature type="region of interest" description="Disordered" evidence="1">
    <location>
        <begin position="643"/>
        <end position="662"/>
    </location>
</feature>
<feature type="domain" description="DUF7507" evidence="3">
    <location>
        <begin position="437"/>
        <end position="543"/>
    </location>
</feature>
<dbReference type="Pfam" id="PF01345">
    <property type="entry name" value="DUF11"/>
    <property type="match status" value="1"/>
</dbReference>
<feature type="compositionally biased region" description="Low complexity" evidence="1">
    <location>
        <begin position="294"/>
        <end position="304"/>
    </location>
</feature>
<dbReference type="Proteomes" id="UP001549031">
    <property type="component" value="Unassembled WGS sequence"/>
</dbReference>
<dbReference type="InterPro" id="IPR013783">
    <property type="entry name" value="Ig-like_fold"/>
</dbReference>
<feature type="domain" description="DUF7507" evidence="3">
    <location>
        <begin position="673"/>
        <end position="779"/>
    </location>
</feature>
<name>A0ABV2HDS1_9HYPH</name>
<feature type="domain" description="DUF7507" evidence="3">
    <location>
        <begin position="91"/>
        <end position="194"/>
    </location>
</feature>
<dbReference type="Pfam" id="PF24346">
    <property type="entry name" value="DUF7507"/>
    <property type="match status" value="7"/>
</dbReference>
<evidence type="ECO:0000259" key="3">
    <source>
        <dbReference type="Pfam" id="PF24346"/>
    </source>
</evidence>
<feature type="domain" description="DUF7507" evidence="3">
    <location>
        <begin position="206"/>
        <end position="312"/>
    </location>
</feature>
<dbReference type="Gene3D" id="2.60.40.10">
    <property type="entry name" value="Immunoglobulins"/>
    <property type="match status" value="7"/>
</dbReference>
<accession>A0ABV2HDS1</accession>
<evidence type="ECO:0000313" key="5">
    <source>
        <dbReference type="Proteomes" id="UP001549031"/>
    </source>
</evidence>
<evidence type="ECO:0000313" key="4">
    <source>
        <dbReference type="EMBL" id="MET3588686.1"/>
    </source>
</evidence>
<dbReference type="InterPro" id="IPR008966">
    <property type="entry name" value="Adhesion_dom_sf"/>
</dbReference>
<dbReference type="NCBIfam" id="TIGR01451">
    <property type="entry name" value="B_ant_repeat"/>
    <property type="match status" value="8"/>
</dbReference>
<reference evidence="4 5" key="1">
    <citation type="submission" date="2024-06" db="EMBL/GenBank/DDBJ databases">
        <title>Genomic Encyclopedia of Type Strains, Phase IV (KMG-IV): sequencing the most valuable type-strain genomes for metagenomic binning, comparative biology and taxonomic classification.</title>
        <authorList>
            <person name="Goeker M."/>
        </authorList>
    </citation>
    <scope>NUCLEOTIDE SEQUENCE [LARGE SCALE GENOMIC DNA]</scope>
    <source>
        <strain evidence="4 5">DSM 105042</strain>
    </source>
</reference>
<evidence type="ECO:0000256" key="1">
    <source>
        <dbReference type="SAM" id="MobiDB-lite"/>
    </source>
</evidence>
<dbReference type="PANTHER" id="PTHR34819">
    <property type="entry name" value="LARGE CYSTEINE-RICH PERIPLASMIC PROTEIN OMCB"/>
    <property type="match status" value="1"/>
</dbReference>
<dbReference type="InterPro" id="IPR051172">
    <property type="entry name" value="Chlamydia_OmcB"/>
</dbReference>
<dbReference type="InterPro" id="IPR047589">
    <property type="entry name" value="DUF11_rpt"/>
</dbReference>